<feature type="binding site" evidence="9">
    <location>
        <position position="18"/>
    </location>
    <ligand>
        <name>Zn(2+)</name>
        <dbReference type="ChEBI" id="CHEBI:29105"/>
    </ligand>
</feature>
<evidence type="ECO:0000256" key="3">
    <source>
        <dbReference type="ARBA" id="ARBA00022801"/>
    </source>
</evidence>
<dbReference type="GO" id="GO:0008725">
    <property type="term" value="F:DNA-3-methyladenine glycosylase activity"/>
    <property type="evidence" value="ECO:0007669"/>
    <property type="project" value="UniProtKB-EC"/>
</dbReference>
<keyword evidence="2" id="KW-0227">DNA damage</keyword>
<evidence type="ECO:0000256" key="5">
    <source>
        <dbReference type="ARBA" id="ARBA00023204"/>
    </source>
</evidence>
<sequence>MTQRCTWCGDDPLYVAYHDTEWGVPESDGRALWEKLILDGFQAGLSWITILRKRDAFRDAFQGFDPEKIARWDDDDVARLLGNPGIVRHRGKIVATIGNAQAYLDLGGSQAFADWIWGYVDGTPVVGHYASLADIPASTPLTTQISKDLKKAGFKFCGPTIVYAWMQACGLFNDHVTGCFRFDQVASEVPPTSPGWERL</sequence>
<gene>
    <name evidence="10" type="ORF">SAMN05444851_2914</name>
</gene>
<keyword evidence="1 9" id="KW-0479">Metal-binding</keyword>
<evidence type="ECO:0000313" key="11">
    <source>
        <dbReference type="Proteomes" id="UP000199650"/>
    </source>
</evidence>
<dbReference type="GO" id="GO:0006284">
    <property type="term" value="P:base-excision repair"/>
    <property type="evidence" value="ECO:0007669"/>
    <property type="project" value="InterPro"/>
</dbReference>
<comment type="function">
    <text evidence="7">Hydrolysis of the deoxyribose N-glycosidic bond to excise 3-methyladenine from the damaged DNA polymer formed by alkylation lesions.</text>
</comment>
<dbReference type="Proteomes" id="UP000199650">
    <property type="component" value="Unassembled WGS sequence"/>
</dbReference>
<dbReference type="InterPro" id="IPR052891">
    <property type="entry name" value="DNA-3mA_glycosylase"/>
</dbReference>
<keyword evidence="4 9" id="KW-0862">Zinc</keyword>
<dbReference type="RefSeq" id="WP_091431628.1">
    <property type="nucleotide sequence ID" value="NZ_FOJB01000001.1"/>
</dbReference>
<comment type="catalytic activity">
    <reaction evidence="6">
        <text>Hydrolysis of alkylated DNA, releasing 3-methyladenine.</text>
        <dbReference type="EC" id="3.2.2.20"/>
    </reaction>
</comment>
<protein>
    <recommendedName>
        <fullName evidence="8">DNA-3-methyladenine glycosylase I</fullName>
        <ecNumber evidence="8">3.2.2.20</ecNumber>
    </recommendedName>
</protein>
<evidence type="ECO:0000313" key="10">
    <source>
        <dbReference type="EMBL" id="SEW30802.1"/>
    </source>
</evidence>
<keyword evidence="11" id="KW-1185">Reference proteome</keyword>
<evidence type="ECO:0000256" key="6">
    <source>
        <dbReference type="ARBA" id="ARBA00052558"/>
    </source>
</evidence>
<dbReference type="PANTHER" id="PTHR30037">
    <property type="entry name" value="DNA-3-METHYLADENINE GLYCOSYLASE 1"/>
    <property type="match status" value="1"/>
</dbReference>
<evidence type="ECO:0000256" key="2">
    <source>
        <dbReference type="ARBA" id="ARBA00022763"/>
    </source>
</evidence>
<evidence type="ECO:0000256" key="7">
    <source>
        <dbReference type="ARBA" id="ARBA00057608"/>
    </source>
</evidence>
<feature type="binding site" evidence="9">
    <location>
        <position position="5"/>
    </location>
    <ligand>
        <name>Zn(2+)</name>
        <dbReference type="ChEBI" id="CHEBI:29105"/>
    </ligand>
</feature>
<evidence type="ECO:0000256" key="1">
    <source>
        <dbReference type="ARBA" id="ARBA00022723"/>
    </source>
</evidence>
<dbReference type="InterPro" id="IPR005019">
    <property type="entry name" value="Adenine_glyco"/>
</dbReference>
<feature type="binding site" evidence="9">
    <location>
        <position position="175"/>
    </location>
    <ligand>
        <name>Zn(2+)</name>
        <dbReference type="ChEBI" id="CHEBI:29105"/>
    </ligand>
</feature>
<evidence type="ECO:0000256" key="4">
    <source>
        <dbReference type="ARBA" id="ARBA00022833"/>
    </source>
</evidence>
<accession>A0A1I0QTA1</accession>
<dbReference type="GO" id="GO:0046872">
    <property type="term" value="F:metal ion binding"/>
    <property type="evidence" value="ECO:0007669"/>
    <property type="project" value="UniProtKB-KW"/>
</dbReference>
<name>A0A1I0QTA1_9RHOB</name>
<dbReference type="InterPro" id="IPR011257">
    <property type="entry name" value="DNA_glycosylase"/>
</dbReference>
<organism evidence="10 11">
    <name type="scientific">Aliiroseovarius sediminilitoris</name>
    <dbReference type="NCBI Taxonomy" id="1173584"/>
    <lineage>
        <taxon>Bacteria</taxon>
        <taxon>Pseudomonadati</taxon>
        <taxon>Pseudomonadota</taxon>
        <taxon>Alphaproteobacteria</taxon>
        <taxon>Rhodobacterales</taxon>
        <taxon>Paracoccaceae</taxon>
        <taxon>Aliiroseovarius</taxon>
    </lineage>
</organism>
<proteinExistence type="predicted"/>
<dbReference type="AlphaFoldDB" id="A0A1I0QTA1"/>
<evidence type="ECO:0000256" key="9">
    <source>
        <dbReference type="PIRSR" id="PIRSR604597-1"/>
    </source>
</evidence>
<dbReference type="EMBL" id="FOJB01000001">
    <property type="protein sequence ID" value="SEW30802.1"/>
    <property type="molecule type" value="Genomic_DNA"/>
</dbReference>
<dbReference type="STRING" id="1173584.SAMN05444851_2914"/>
<dbReference type="OrthoDB" id="9807664at2"/>
<evidence type="ECO:0000256" key="8">
    <source>
        <dbReference type="ARBA" id="ARBA00066766"/>
    </source>
</evidence>
<dbReference type="PANTHER" id="PTHR30037:SF4">
    <property type="entry name" value="DNA-3-METHYLADENINE GLYCOSYLASE I"/>
    <property type="match status" value="1"/>
</dbReference>
<dbReference type="EC" id="3.2.2.20" evidence="8"/>
<dbReference type="InterPro" id="IPR004597">
    <property type="entry name" value="Tag"/>
</dbReference>
<dbReference type="Pfam" id="PF03352">
    <property type="entry name" value="Adenine_glyco"/>
    <property type="match status" value="1"/>
</dbReference>
<keyword evidence="5" id="KW-0234">DNA repair</keyword>
<dbReference type="FunFam" id="1.10.340.30:FF:000009">
    <property type="entry name" value="DNA-3-methyladenine glycosylase I"/>
    <property type="match status" value="1"/>
</dbReference>
<dbReference type="Gene3D" id="1.10.340.30">
    <property type="entry name" value="Hypothetical protein, domain 2"/>
    <property type="match status" value="1"/>
</dbReference>
<dbReference type="SUPFAM" id="SSF48150">
    <property type="entry name" value="DNA-glycosylase"/>
    <property type="match status" value="1"/>
</dbReference>
<feature type="binding site" evidence="9">
    <location>
        <position position="179"/>
    </location>
    <ligand>
        <name>Zn(2+)</name>
        <dbReference type="ChEBI" id="CHEBI:29105"/>
    </ligand>
</feature>
<keyword evidence="3" id="KW-0378">Hydrolase</keyword>
<reference evidence="10 11" key="1">
    <citation type="submission" date="2016-10" db="EMBL/GenBank/DDBJ databases">
        <authorList>
            <person name="de Groot N.N."/>
        </authorList>
    </citation>
    <scope>NUCLEOTIDE SEQUENCE [LARGE SCALE GENOMIC DNA]</scope>
    <source>
        <strain evidence="10 11">DSM 29439</strain>
    </source>
</reference>
<dbReference type="NCBIfam" id="TIGR00624">
    <property type="entry name" value="tag"/>
    <property type="match status" value="1"/>
</dbReference>